<dbReference type="AlphaFoldDB" id="A0A0N7L737"/>
<dbReference type="Proteomes" id="UP000054928">
    <property type="component" value="Unassembled WGS sequence"/>
</dbReference>
<sequence length="94" mass="10146">MEDAFVIDPTLAWSVIERTSMGEPVRIVLPQSVATVSIMSLRVLNFEFGKDLVNMAVFASGLSFHFKPANAGSHVSVIRPLYDVSVPLVNLAAG</sequence>
<evidence type="ECO:0000313" key="1">
    <source>
        <dbReference type="EMBL" id="CEG45987.1"/>
    </source>
</evidence>
<dbReference type="EMBL" id="CCYD01001871">
    <property type="protein sequence ID" value="CEG45987.1"/>
    <property type="molecule type" value="Genomic_DNA"/>
</dbReference>
<evidence type="ECO:0000313" key="2">
    <source>
        <dbReference type="Proteomes" id="UP000054928"/>
    </source>
</evidence>
<accession>A0A0N7L737</accession>
<reference evidence="2" key="1">
    <citation type="submission" date="2014-09" db="EMBL/GenBank/DDBJ databases">
        <authorList>
            <person name="Sharma Rahul"/>
            <person name="Thines Marco"/>
        </authorList>
    </citation>
    <scope>NUCLEOTIDE SEQUENCE [LARGE SCALE GENOMIC DNA]</scope>
</reference>
<dbReference type="GeneID" id="36397371"/>
<proteinExistence type="predicted"/>
<organism evidence="1 2">
    <name type="scientific">Plasmopara halstedii</name>
    <name type="common">Downy mildew of sunflower</name>
    <dbReference type="NCBI Taxonomy" id="4781"/>
    <lineage>
        <taxon>Eukaryota</taxon>
        <taxon>Sar</taxon>
        <taxon>Stramenopiles</taxon>
        <taxon>Oomycota</taxon>
        <taxon>Peronosporomycetes</taxon>
        <taxon>Peronosporales</taxon>
        <taxon>Peronosporaceae</taxon>
        <taxon>Plasmopara</taxon>
    </lineage>
</organism>
<protein>
    <submittedName>
        <fullName evidence="1">Uncharacterized protein</fullName>
    </submittedName>
</protein>
<dbReference type="RefSeq" id="XP_024582356.1">
    <property type="nucleotide sequence ID" value="XM_024716794.1"/>
</dbReference>
<keyword evidence="2" id="KW-1185">Reference proteome</keyword>
<name>A0A0N7L737_PLAHL</name>